<keyword evidence="2" id="KW-1185">Reference proteome</keyword>
<reference evidence="1 2" key="1">
    <citation type="submission" date="2022-09" db="EMBL/GenBank/DDBJ databases">
        <authorList>
            <person name="Palmer J.M."/>
        </authorList>
    </citation>
    <scope>NUCLEOTIDE SEQUENCE [LARGE SCALE GENOMIC DNA]</scope>
    <source>
        <strain evidence="1 2">DSM 7382</strain>
    </source>
</reference>
<gene>
    <name evidence="1" type="ORF">QCA50_010810</name>
</gene>
<organism evidence="1 2">
    <name type="scientific">Cerrena zonata</name>
    <dbReference type="NCBI Taxonomy" id="2478898"/>
    <lineage>
        <taxon>Eukaryota</taxon>
        <taxon>Fungi</taxon>
        <taxon>Dikarya</taxon>
        <taxon>Basidiomycota</taxon>
        <taxon>Agaricomycotina</taxon>
        <taxon>Agaricomycetes</taxon>
        <taxon>Polyporales</taxon>
        <taxon>Cerrenaceae</taxon>
        <taxon>Cerrena</taxon>
    </lineage>
</organism>
<evidence type="ECO:0000313" key="1">
    <source>
        <dbReference type="EMBL" id="KAK7685999.1"/>
    </source>
</evidence>
<protein>
    <submittedName>
        <fullName evidence="1">Uncharacterized protein</fullName>
    </submittedName>
</protein>
<proteinExistence type="predicted"/>
<name>A0AAW0G3U6_9APHY</name>
<dbReference type="EMBL" id="JASBNA010000018">
    <property type="protein sequence ID" value="KAK7685999.1"/>
    <property type="molecule type" value="Genomic_DNA"/>
</dbReference>
<sequence length="105" mass="12455">MTQKKRLVQQQARSREQIWSYFAHQMSAYPRLFVFGIFIYGDRARILRVDRAGATATTSFYYKEEDFLAQFLYRYSQVTDIQRGWDPTASTCLFVRSRATHSCFT</sequence>
<dbReference type="AlphaFoldDB" id="A0AAW0G3U6"/>
<dbReference type="Proteomes" id="UP001385951">
    <property type="component" value="Unassembled WGS sequence"/>
</dbReference>
<comment type="caution">
    <text evidence="1">The sequence shown here is derived from an EMBL/GenBank/DDBJ whole genome shotgun (WGS) entry which is preliminary data.</text>
</comment>
<accession>A0AAW0G3U6</accession>
<evidence type="ECO:0000313" key="2">
    <source>
        <dbReference type="Proteomes" id="UP001385951"/>
    </source>
</evidence>